<name>A0ACC2NIE7_9HYME</name>
<organism evidence="1 2">
    <name type="scientific">Eretmocerus hayati</name>
    <dbReference type="NCBI Taxonomy" id="131215"/>
    <lineage>
        <taxon>Eukaryota</taxon>
        <taxon>Metazoa</taxon>
        <taxon>Ecdysozoa</taxon>
        <taxon>Arthropoda</taxon>
        <taxon>Hexapoda</taxon>
        <taxon>Insecta</taxon>
        <taxon>Pterygota</taxon>
        <taxon>Neoptera</taxon>
        <taxon>Endopterygota</taxon>
        <taxon>Hymenoptera</taxon>
        <taxon>Apocrita</taxon>
        <taxon>Proctotrupomorpha</taxon>
        <taxon>Chalcidoidea</taxon>
        <taxon>Aphelinidae</taxon>
        <taxon>Aphelininae</taxon>
        <taxon>Eretmocerus</taxon>
    </lineage>
</organism>
<dbReference type="Proteomes" id="UP001239111">
    <property type="component" value="Chromosome 3"/>
</dbReference>
<comment type="caution">
    <text evidence="1">The sequence shown here is derived from an EMBL/GenBank/DDBJ whole genome shotgun (WGS) entry which is preliminary data.</text>
</comment>
<accession>A0ACC2NIE7</accession>
<evidence type="ECO:0000313" key="2">
    <source>
        <dbReference type="Proteomes" id="UP001239111"/>
    </source>
</evidence>
<sequence>MERANEMHPHLIKSVEAVENDALDSEYFVTVKDYVSDPLLSAKLGFLISVSTGMEKFLRVYQKDDPLLPFMYDDLLELMRSLISRVVKPDILASRNTGEKLSKIDLSKNDNLIPSGSIELRVFLLMLPSRKIESH</sequence>
<proteinExistence type="predicted"/>
<protein>
    <submittedName>
        <fullName evidence="1">Uncharacterized protein</fullName>
    </submittedName>
</protein>
<dbReference type="EMBL" id="CM056743">
    <property type="protein sequence ID" value="KAJ8670696.1"/>
    <property type="molecule type" value="Genomic_DNA"/>
</dbReference>
<gene>
    <name evidence="1" type="ORF">QAD02_001955</name>
</gene>
<keyword evidence="2" id="KW-1185">Reference proteome</keyword>
<reference evidence="1" key="1">
    <citation type="submission" date="2023-04" db="EMBL/GenBank/DDBJ databases">
        <title>A chromosome-level genome assembly of the parasitoid wasp Eretmocerus hayati.</title>
        <authorList>
            <person name="Zhong Y."/>
            <person name="Liu S."/>
            <person name="Liu Y."/>
        </authorList>
    </citation>
    <scope>NUCLEOTIDE SEQUENCE</scope>
    <source>
        <strain evidence="1">ZJU_SS_LIU_2023</strain>
    </source>
</reference>
<evidence type="ECO:0000313" key="1">
    <source>
        <dbReference type="EMBL" id="KAJ8670696.1"/>
    </source>
</evidence>